<comment type="caution">
    <text evidence="1">The sequence shown here is derived from an EMBL/GenBank/DDBJ whole genome shotgun (WGS) entry which is preliminary data.</text>
</comment>
<protein>
    <submittedName>
        <fullName evidence="1">Uncharacterized protein</fullName>
    </submittedName>
</protein>
<proteinExistence type="predicted"/>
<accession>X1NLP1</accession>
<dbReference type="EMBL" id="BARV01018150">
    <property type="protein sequence ID" value="GAI31131.1"/>
    <property type="molecule type" value="Genomic_DNA"/>
</dbReference>
<reference evidence="1" key="1">
    <citation type="journal article" date="2014" name="Front. Microbiol.">
        <title>High frequency of phylogenetically diverse reductive dehalogenase-homologous genes in deep subseafloor sedimentary metagenomes.</title>
        <authorList>
            <person name="Kawai M."/>
            <person name="Futagami T."/>
            <person name="Toyoda A."/>
            <person name="Takaki Y."/>
            <person name="Nishi S."/>
            <person name="Hori S."/>
            <person name="Arai W."/>
            <person name="Tsubouchi T."/>
            <person name="Morono Y."/>
            <person name="Uchiyama I."/>
            <person name="Ito T."/>
            <person name="Fujiyama A."/>
            <person name="Inagaki F."/>
            <person name="Takami H."/>
        </authorList>
    </citation>
    <scope>NUCLEOTIDE SEQUENCE</scope>
    <source>
        <strain evidence="1">Expedition CK06-06</strain>
    </source>
</reference>
<dbReference type="AlphaFoldDB" id="X1NLP1"/>
<organism evidence="1">
    <name type="scientific">marine sediment metagenome</name>
    <dbReference type="NCBI Taxonomy" id="412755"/>
    <lineage>
        <taxon>unclassified sequences</taxon>
        <taxon>metagenomes</taxon>
        <taxon>ecological metagenomes</taxon>
    </lineage>
</organism>
<gene>
    <name evidence="1" type="ORF">S06H3_30771</name>
</gene>
<name>X1NLP1_9ZZZZ</name>
<evidence type="ECO:0000313" key="1">
    <source>
        <dbReference type="EMBL" id="GAI31131.1"/>
    </source>
</evidence>
<sequence length="67" mass="7906">MKNFVESLGLSELLLELDDTSLKNFKEKVKYIKENDDRIKKILSKKVKILEEKAFSNNDLVFKFLKV</sequence>